<dbReference type="Gene3D" id="3.40.50.720">
    <property type="entry name" value="NAD(P)-binding Rossmann-like Domain"/>
    <property type="match status" value="2"/>
</dbReference>
<name>A0AAV6W1P5_9LAMI</name>
<dbReference type="GO" id="GO:0030267">
    <property type="term" value="F:glyoxylate reductase (NADPH) activity"/>
    <property type="evidence" value="ECO:0007669"/>
    <property type="project" value="TreeGrafter"/>
</dbReference>
<feature type="domain" description="D-isomer specific 2-hydroxyacid dehydrogenase NAD-binding" evidence="2">
    <location>
        <begin position="1"/>
        <end position="70"/>
    </location>
</feature>
<comment type="caution">
    <text evidence="3">The sequence shown here is derived from an EMBL/GenBank/DDBJ whole genome shotgun (WGS) entry which is preliminary data.</text>
</comment>
<dbReference type="Proteomes" id="UP000826271">
    <property type="component" value="Unassembled WGS sequence"/>
</dbReference>
<evidence type="ECO:0000313" key="4">
    <source>
        <dbReference type="Proteomes" id="UP000826271"/>
    </source>
</evidence>
<dbReference type="GO" id="GO:0005829">
    <property type="term" value="C:cytosol"/>
    <property type="evidence" value="ECO:0007669"/>
    <property type="project" value="TreeGrafter"/>
</dbReference>
<dbReference type="GO" id="GO:0016618">
    <property type="term" value="F:hydroxypyruvate reductase [NAD(P)H] activity"/>
    <property type="evidence" value="ECO:0007669"/>
    <property type="project" value="TreeGrafter"/>
</dbReference>
<evidence type="ECO:0000259" key="2">
    <source>
        <dbReference type="Pfam" id="PF02826"/>
    </source>
</evidence>
<dbReference type="InterPro" id="IPR006140">
    <property type="entry name" value="D-isomer_DH_NAD-bd"/>
</dbReference>
<sequence>MINREVLLVLGNEGVIVNIARGAVIDEKELVYCLQRGEIAGARLDVFENEPRVPNELFELDNMVLSPHCAVFTEESFRDLYELLCGNLEAFFSNKPLLSFISEE</sequence>
<proteinExistence type="predicted"/>
<dbReference type="GO" id="GO:0051287">
    <property type="term" value="F:NAD binding"/>
    <property type="evidence" value="ECO:0007669"/>
    <property type="project" value="InterPro"/>
</dbReference>
<evidence type="ECO:0000256" key="1">
    <source>
        <dbReference type="ARBA" id="ARBA00023002"/>
    </source>
</evidence>
<dbReference type="InterPro" id="IPR036291">
    <property type="entry name" value="NAD(P)-bd_dom_sf"/>
</dbReference>
<evidence type="ECO:0000313" key="3">
    <source>
        <dbReference type="EMBL" id="KAG8363363.1"/>
    </source>
</evidence>
<dbReference type="Pfam" id="PF02826">
    <property type="entry name" value="2-Hacid_dh_C"/>
    <property type="match status" value="1"/>
</dbReference>
<keyword evidence="4" id="KW-1185">Reference proteome</keyword>
<dbReference type="InterPro" id="IPR050223">
    <property type="entry name" value="D-isomer_2-hydroxyacid_DH"/>
</dbReference>
<dbReference type="AlphaFoldDB" id="A0AAV6W1P5"/>
<dbReference type="PANTHER" id="PTHR10996:SF270">
    <property type="entry name" value="GLYOXYLATE_HYDROXYPYRUVATE REDUCTASE HPR3-LIKE"/>
    <property type="match status" value="1"/>
</dbReference>
<reference evidence="3" key="1">
    <citation type="submission" date="2019-10" db="EMBL/GenBank/DDBJ databases">
        <authorList>
            <person name="Zhang R."/>
            <person name="Pan Y."/>
            <person name="Wang J."/>
            <person name="Ma R."/>
            <person name="Yu S."/>
        </authorList>
    </citation>
    <scope>NUCLEOTIDE SEQUENCE</scope>
    <source>
        <strain evidence="3">LA-IB0</strain>
        <tissue evidence="3">Leaf</tissue>
    </source>
</reference>
<dbReference type="SUPFAM" id="SSF51735">
    <property type="entry name" value="NAD(P)-binding Rossmann-fold domains"/>
    <property type="match status" value="1"/>
</dbReference>
<dbReference type="PANTHER" id="PTHR10996">
    <property type="entry name" value="2-HYDROXYACID DEHYDROGENASE-RELATED"/>
    <property type="match status" value="1"/>
</dbReference>
<protein>
    <recommendedName>
        <fullName evidence="2">D-isomer specific 2-hydroxyacid dehydrogenase NAD-binding domain-containing protein</fullName>
    </recommendedName>
</protein>
<accession>A0AAV6W1P5</accession>
<gene>
    <name evidence="3" type="ORF">BUALT_Bualt19G0014600</name>
</gene>
<keyword evidence="1" id="KW-0560">Oxidoreductase</keyword>
<dbReference type="EMBL" id="WHWC01000019">
    <property type="protein sequence ID" value="KAG8363363.1"/>
    <property type="molecule type" value="Genomic_DNA"/>
</dbReference>
<organism evidence="3 4">
    <name type="scientific">Buddleja alternifolia</name>
    <dbReference type="NCBI Taxonomy" id="168488"/>
    <lineage>
        <taxon>Eukaryota</taxon>
        <taxon>Viridiplantae</taxon>
        <taxon>Streptophyta</taxon>
        <taxon>Embryophyta</taxon>
        <taxon>Tracheophyta</taxon>
        <taxon>Spermatophyta</taxon>
        <taxon>Magnoliopsida</taxon>
        <taxon>eudicotyledons</taxon>
        <taxon>Gunneridae</taxon>
        <taxon>Pentapetalae</taxon>
        <taxon>asterids</taxon>
        <taxon>lamiids</taxon>
        <taxon>Lamiales</taxon>
        <taxon>Scrophulariaceae</taxon>
        <taxon>Buddlejeae</taxon>
        <taxon>Buddleja</taxon>
    </lineage>
</organism>